<keyword evidence="3" id="KW-1185">Reference proteome</keyword>
<dbReference type="InterPro" id="IPR010718">
    <property type="entry name" value="DUF1294"/>
</dbReference>
<keyword evidence="1" id="KW-0472">Membrane</keyword>
<evidence type="ECO:0000313" key="3">
    <source>
        <dbReference type="Proteomes" id="UP000308530"/>
    </source>
</evidence>
<keyword evidence="1" id="KW-1133">Transmembrane helix</keyword>
<feature type="transmembrane region" description="Helical" evidence="1">
    <location>
        <begin position="6"/>
        <end position="26"/>
    </location>
</feature>
<dbReference type="EMBL" id="CP058350">
    <property type="protein sequence ID" value="QLF70150.1"/>
    <property type="molecule type" value="Genomic_DNA"/>
</dbReference>
<sequence>MTSQTMLTLIAILVLWNVIVFCVYAYDKTAAREGARRVREDTLITLAVLGGGPGAWACQKVLRHKTRKPPFRILLPALALIQLPLAVICLVFPQAVLAWLRSLLNLLSGLLQNS</sequence>
<gene>
    <name evidence="2" type="ORF">FE840_011710</name>
</gene>
<name>A0ABX6QPR9_9HYPH</name>
<dbReference type="RefSeq" id="WP_138289460.1">
    <property type="nucleotide sequence ID" value="NZ_CP058350.1"/>
</dbReference>
<reference evidence="2 3" key="1">
    <citation type="submission" date="2020-06" db="EMBL/GenBank/DDBJ databases">
        <title>Genome sequence of Rhizobium sp strain ADMK78.</title>
        <authorList>
            <person name="Rahi P."/>
        </authorList>
    </citation>
    <scope>NUCLEOTIDE SEQUENCE [LARGE SCALE GENOMIC DNA]</scope>
    <source>
        <strain evidence="2 3">ADMK78</strain>
    </source>
</reference>
<dbReference type="Pfam" id="PF06961">
    <property type="entry name" value="DUF1294"/>
    <property type="match status" value="1"/>
</dbReference>
<feature type="transmembrane region" description="Helical" evidence="1">
    <location>
        <begin position="73"/>
        <end position="100"/>
    </location>
</feature>
<evidence type="ECO:0000313" key="2">
    <source>
        <dbReference type="EMBL" id="QLF70150.1"/>
    </source>
</evidence>
<organism evidence="2 3">
    <name type="scientific">Peteryoungia desertarenae</name>
    <dbReference type="NCBI Taxonomy" id="1813451"/>
    <lineage>
        <taxon>Bacteria</taxon>
        <taxon>Pseudomonadati</taxon>
        <taxon>Pseudomonadota</taxon>
        <taxon>Alphaproteobacteria</taxon>
        <taxon>Hyphomicrobiales</taxon>
        <taxon>Rhizobiaceae</taxon>
        <taxon>Peteryoungia</taxon>
    </lineage>
</organism>
<proteinExistence type="predicted"/>
<evidence type="ECO:0000256" key="1">
    <source>
        <dbReference type="SAM" id="Phobius"/>
    </source>
</evidence>
<accession>A0ABX6QPR9</accession>
<protein>
    <submittedName>
        <fullName evidence="2">DUF1294 domain-containing protein</fullName>
    </submittedName>
</protein>
<dbReference type="Proteomes" id="UP000308530">
    <property type="component" value="Chromosome"/>
</dbReference>
<keyword evidence="1" id="KW-0812">Transmembrane</keyword>